<accession>A0A8H6YH71</accession>
<sequence length="483" mass="53956">MSPSSPIATNRASLVGASSDFSHLLASNDPPLESDILFIHAIISDAQVTLNQLQAAPVLASPLRDELAKRIRQHRAIISAVRRVPPELIFEILISTVTSPDEDMARLVLNDYKPPNSSHLGQVCRLWRQCALACPALWSSIVVPFTLPPGRGHCALHKIETQLLRSADAPLDIHWQNIQYFGWKRYTQRNAENEVDTRVLDLLIPHCNRWRILHLHTLPLSQTPIALDWLQPVDGKLGRLEEVKVGHGLQVPDVFSKAPNLRVAILPSFHFATTPDAINIPWRQIQHYRGSYDPERQLDILASAPNLRDCALGFDSSYRNFNPYAYPSVMLPHLRRLTLETPTFLRNITAPLLEDLCTIFTTECSIPHLLHFFKLSSCGIKNLILFECTICVELIAALHCLPNLIHLVLECGVGDKRALAVLFKALVLSPVPSESDIAPHSHLLRIPISYPERPPRGALPRYGEVPLQGAALSHYAFGASPYL</sequence>
<protein>
    <recommendedName>
        <fullName evidence="3">F-box domain-containing protein</fullName>
    </recommendedName>
</protein>
<evidence type="ECO:0000313" key="1">
    <source>
        <dbReference type="EMBL" id="KAF7359693.1"/>
    </source>
</evidence>
<proteinExistence type="predicted"/>
<name>A0A8H6YH71_9AGAR</name>
<organism evidence="1 2">
    <name type="scientific">Mycena venus</name>
    <dbReference type="NCBI Taxonomy" id="2733690"/>
    <lineage>
        <taxon>Eukaryota</taxon>
        <taxon>Fungi</taxon>
        <taxon>Dikarya</taxon>
        <taxon>Basidiomycota</taxon>
        <taxon>Agaricomycotina</taxon>
        <taxon>Agaricomycetes</taxon>
        <taxon>Agaricomycetidae</taxon>
        <taxon>Agaricales</taxon>
        <taxon>Marasmiineae</taxon>
        <taxon>Mycenaceae</taxon>
        <taxon>Mycena</taxon>
    </lineage>
</organism>
<dbReference type="EMBL" id="JACAZI010000005">
    <property type="protein sequence ID" value="KAF7359693.1"/>
    <property type="molecule type" value="Genomic_DNA"/>
</dbReference>
<dbReference type="OrthoDB" id="2835096at2759"/>
<evidence type="ECO:0008006" key="3">
    <source>
        <dbReference type="Google" id="ProtNLM"/>
    </source>
</evidence>
<keyword evidence="2" id="KW-1185">Reference proteome</keyword>
<reference evidence="1" key="1">
    <citation type="submission" date="2020-05" db="EMBL/GenBank/DDBJ databases">
        <title>Mycena genomes resolve the evolution of fungal bioluminescence.</title>
        <authorList>
            <person name="Tsai I.J."/>
        </authorList>
    </citation>
    <scope>NUCLEOTIDE SEQUENCE</scope>
    <source>
        <strain evidence="1">CCC161011</strain>
    </source>
</reference>
<comment type="caution">
    <text evidence="1">The sequence shown here is derived from an EMBL/GenBank/DDBJ whole genome shotgun (WGS) entry which is preliminary data.</text>
</comment>
<dbReference type="Proteomes" id="UP000620124">
    <property type="component" value="Unassembled WGS sequence"/>
</dbReference>
<evidence type="ECO:0000313" key="2">
    <source>
        <dbReference type="Proteomes" id="UP000620124"/>
    </source>
</evidence>
<gene>
    <name evidence="1" type="ORF">MVEN_00693700</name>
</gene>
<dbReference type="AlphaFoldDB" id="A0A8H6YH71"/>